<dbReference type="Proteomes" id="UP000181899">
    <property type="component" value="Unassembled WGS sequence"/>
</dbReference>
<dbReference type="AlphaFoldDB" id="A0A1I4XIL4"/>
<name>A0A1I4XIL4_9CLOT</name>
<reference evidence="1 2" key="1">
    <citation type="submission" date="2016-10" db="EMBL/GenBank/DDBJ databases">
        <authorList>
            <person name="de Groot N.N."/>
        </authorList>
    </citation>
    <scope>NUCLEOTIDE SEQUENCE [LARGE SCALE GENOMIC DNA]</scope>
    <source>
        <strain evidence="1 2">ML2</strain>
    </source>
</reference>
<organism evidence="1 2">
    <name type="scientific">Proteiniclasticum ruminis</name>
    <dbReference type="NCBI Taxonomy" id="398199"/>
    <lineage>
        <taxon>Bacteria</taxon>
        <taxon>Bacillati</taxon>
        <taxon>Bacillota</taxon>
        <taxon>Clostridia</taxon>
        <taxon>Eubacteriales</taxon>
        <taxon>Clostridiaceae</taxon>
        <taxon>Proteiniclasticum</taxon>
    </lineage>
</organism>
<evidence type="ECO:0000313" key="2">
    <source>
        <dbReference type="Proteomes" id="UP000181899"/>
    </source>
</evidence>
<accession>A0A1I4XIL4</accession>
<dbReference type="EMBL" id="FOVK01000001">
    <property type="protein sequence ID" value="SFN25768.1"/>
    <property type="molecule type" value="Genomic_DNA"/>
</dbReference>
<keyword evidence="2" id="KW-1185">Reference proteome</keyword>
<proteinExistence type="predicted"/>
<sequence>MMDDILYGTLRLLGYTIEKKLGGMVYGRNDNGKGKLHGPLYP</sequence>
<gene>
    <name evidence="1" type="ORF">SAMN04488695_10117</name>
</gene>
<protein>
    <submittedName>
        <fullName evidence="1">Uncharacterized protein</fullName>
    </submittedName>
</protein>
<evidence type="ECO:0000313" key="1">
    <source>
        <dbReference type="EMBL" id="SFN25768.1"/>
    </source>
</evidence>